<feature type="transmembrane region" description="Helical" evidence="11">
    <location>
        <begin position="15"/>
        <end position="32"/>
    </location>
</feature>
<gene>
    <name evidence="13" type="ORF">GAYE_PCTG14G0542</name>
</gene>
<keyword evidence="10" id="KW-0739">Sodium transport</keyword>
<protein>
    <recommendedName>
        <fullName evidence="12">Cation/H+ exchanger transmembrane domain-containing protein</fullName>
    </recommendedName>
</protein>
<dbReference type="Pfam" id="PF00999">
    <property type="entry name" value="Na_H_Exchanger"/>
    <property type="match status" value="1"/>
</dbReference>
<dbReference type="PANTHER" id="PTHR10110:SF195">
    <property type="entry name" value="NA(+)_H(+) ANTIPORTER NHAS2"/>
    <property type="match status" value="1"/>
</dbReference>
<keyword evidence="9 11" id="KW-0472">Membrane</keyword>
<evidence type="ECO:0000256" key="10">
    <source>
        <dbReference type="ARBA" id="ARBA00023201"/>
    </source>
</evidence>
<accession>A0AAV9I4W6</accession>
<evidence type="ECO:0000256" key="6">
    <source>
        <dbReference type="ARBA" id="ARBA00022989"/>
    </source>
</evidence>
<feature type="transmembrane region" description="Helical" evidence="11">
    <location>
        <begin position="44"/>
        <end position="63"/>
    </location>
</feature>
<evidence type="ECO:0000256" key="8">
    <source>
        <dbReference type="ARBA" id="ARBA00023065"/>
    </source>
</evidence>
<dbReference type="GO" id="GO:0005886">
    <property type="term" value="C:plasma membrane"/>
    <property type="evidence" value="ECO:0007669"/>
    <property type="project" value="UniProtKB-SubCell"/>
</dbReference>
<dbReference type="GO" id="GO:0098719">
    <property type="term" value="P:sodium ion import across plasma membrane"/>
    <property type="evidence" value="ECO:0007669"/>
    <property type="project" value="TreeGrafter"/>
</dbReference>
<dbReference type="PANTHER" id="PTHR10110">
    <property type="entry name" value="SODIUM/HYDROGEN EXCHANGER"/>
    <property type="match status" value="1"/>
</dbReference>
<dbReference type="AlphaFoldDB" id="A0AAV9I4W6"/>
<feature type="transmembrane region" description="Helical" evidence="11">
    <location>
        <begin position="146"/>
        <end position="169"/>
    </location>
</feature>
<evidence type="ECO:0000256" key="7">
    <source>
        <dbReference type="ARBA" id="ARBA00023053"/>
    </source>
</evidence>
<keyword evidence="7" id="KW-0915">Sodium</keyword>
<evidence type="ECO:0000256" key="5">
    <source>
        <dbReference type="ARBA" id="ARBA00022692"/>
    </source>
</evidence>
<feature type="transmembrane region" description="Helical" evidence="11">
    <location>
        <begin position="341"/>
        <end position="367"/>
    </location>
</feature>
<feature type="transmembrane region" description="Helical" evidence="11">
    <location>
        <begin position="189"/>
        <end position="206"/>
    </location>
</feature>
<feature type="transmembrane region" description="Helical" evidence="11">
    <location>
        <begin position="83"/>
        <end position="103"/>
    </location>
</feature>
<evidence type="ECO:0000259" key="12">
    <source>
        <dbReference type="Pfam" id="PF00999"/>
    </source>
</evidence>
<dbReference type="GO" id="GO:0015385">
    <property type="term" value="F:sodium:proton antiporter activity"/>
    <property type="evidence" value="ECO:0007669"/>
    <property type="project" value="InterPro"/>
</dbReference>
<evidence type="ECO:0000256" key="9">
    <source>
        <dbReference type="ARBA" id="ARBA00023136"/>
    </source>
</evidence>
<organism evidence="13 14">
    <name type="scientific">Galdieria yellowstonensis</name>
    <dbReference type="NCBI Taxonomy" id="3028027"/>
    <lineage>
        <taxon>Eukaryota</taxon>
        <taxon>Rhodophyta</taxon>
        <taxon>Bangiophyceae</taxon>
        <taxon>Galdieriales</taxon>
        <taxon>Galdieriaceae</taxon>
        <taxon>Galdieria</taxon>
    </lineage>
</organism>
<evidence type="ECO:0000256" key="3">
    <source>
        <dbReference type="ARBA" id="ARBA00022449"/>
    </source>
</evidence>
<dbReference type="GO" id="GO:0051453">
    <property type="term" value="P:regulation of intracellular pH"/>
    <property type="evidence" value="ECO:0007669"/>
    <property type="project" value="TreeGrafter"/>
</dbReference>
<keyword evidence="3" id="KW-0050">Antiport</keyword>
<dbReference type="Gene3D" id="6.10.140.1330">
    <property type="match status" value="1"/>
</dbReference>
<proteinExistence type="predicted"/>
<dbReference type="InterPro" id="IPR006153">
    <property type="entry name" value="Cation/H_exchanger_TM"/>
</dbReference>
<comment type="subcellular location">
    <subcellularLocation>
        <location evidence="1">Cell membrane</location>
        <topology evidence="1">Multi-pass membrane protein</topology>
    </subcellularLocation>
</comment>
<feature type="transmembrane region" description="Helical" evidence="11">
    <location>
        <begin position="115"/>
        <end position="140"/>
    </location>
</feature>
<feature type="transmembrane region" description="Helical" evidence="11">
    <location>
        <begin position="273"/>
        <end position="290"/>
    </location>
</feature>
<evidence type="ECO:0000313" key="13">
    <source>
        <dbReference type="EMBL" id="KAK4522652.1"/>
    </source>
</evidence>
<keyword evidence="14" id="KW-1185">Reference proteome</keyword>
<keyword evidence="5 11" id="KW-0812">Transmembrane</keyword>
<sequence>MKPEEDLLGPQPNDFVDALSILLLSILVLRWLNKRTVNIPDSIALSLSAVISSLAAIIVNRLFPHISIPGLNLDRFQHFTVSFPSFVLDSALGFLLFADAAELDIISLRRTVEIIFSLAVFTTLLASIFNAMFLHILLTATGNPLPFAHCFLFGAIISPTDPIAVNGILKSNKTLLPKLQRFIINGEALFNDAVAVVLFTGLRRWIRSPHEVGMRYMIDMVVREVVLGIVIGFLFGYLAYYLMQNIKDKILEANVTIVLVLMINMTAKYLGASIPLASVVAGLIIGNYGTTFAMSSSKSFHLLWQLISDNLNSILYLLMGFISIVLVTLPETQGNFGASIYYGIFLAMIPLSLLARFLSIFIPLQWLKWLYIARGQRLHPALRNAIPFRFIAVLTWSGMKGTISVALALSLSEDIQSRNLIFQLCYLLVCFSTVVQGLFYEPVIRWLTPSFVSVTVPQVMKTTTDEDSLWSTKSGYIPQVIVESTNGHKKKNIRREKSQQLEPLPSLSDVIRSVGLVAVALQENQRPADKDSKTKQGIDK</sequence>
<dbReference type="Proteomes" id="UP001300502">
    <property type="component" value="Unassembled WGS sequence"/>
</dbReference>
<dbReference type="EMBL" id="JANCYU010000007">
    <property type="protein sequence ID" value="KAK4522652.1"/>
    <property type="molecule type" value="Genomic_DNA"/>
</dbReference>
<feature type="transmembrane region" description="Helical" evidence="11">
    <location>
        <begin position="311"/>
        <end position="329"/>
    </location>
</feature>
<evidence type="ECO:0000256" key="11">
    <source>
        <dbReference type="SAM" id="Phobius"/>
    </source>
</evidence>
<keyword evidence="4" id="KW-1003">Cell membrane</keyword>
<feature type="transmembrane region" description="Helical" evidence="11">
    <location>
        <begin position="421"/>
        <end position="440"/>
    </location>
</feature>
<evidence type="ECO:0000256" key="2">
    <source>
        <dbReference type="ARBA" id="ARBA00022448"/>
    </source>
</evidence>
<dbReference type="InterPro" id="IPR018422">
    <property type="entry name" value="Cation/H_exchanger_CPA1"/>
</dbReference>
<feature type="domain" description="Cation/H+ exchanger transmembrane" evidence="12">
    <location>
        <begin position="24"/>
        <end position="446"/>
    </location>
</feature>
<dbReference type="GO" id="GO:0015386">
    <property type="term" value="F:potassium:proton antiporter activity"/>
    <property type="evidence" value="ECO:0007669"/>
    <property type="project" value="TreeGrafter"/>
</dbReference>
<feature type="transmembrane region" description="Helical" evidence="11">
    <location>
        <begin position="388"/>
        <end position="409"/>
    </location>
</feature>
<comment type="caution">
    <text evidence="13">The sequence shown here is derived from an EMBL/GenBank/DDBJ whole genome shotgun (WGS) entry which is preliminary data.</text>
</comment>
<evidence type="ECO:0000256" key="4">
    <source>
        <dbReference type="ARBA" id="ARBA00022475"/>
    </source>
</evidence>
<keyword evidence="8" id="KW-0406">Ion transport</keyword>
<name>A0AAV9I4W6_9RHOD</name>
<keyword evidence="6 11" id="KW-1133">Transmembrane helix</keyword>
<reference evidence="13 14" key="1">
    <citation type="submission" date="2022-07" db="EMBL/GenBank/DDBJ databases">
        <title>Genome-wide signatures of adaptation to extreme environments.</title>
        <authorList>
            <person name="Cho C.H."/>
            <person name="Yoon H.S."/>
        </authorList>
    </citation>
    <scope>NUCLEOTIDE SEQUENCE [LARGE SCALE GENOMIC DNA]</scope>
    <source>
        <strain evidence="13 14">108.79 E11</strain>
    </source>
</reference>
<keyword evidence="2" id="KW-0813">Transport</keyword>
<evidence type="ECO:0000256" key="1">
    <source>
        <dbReference type="ARBA" id="ARBA00004651"/>
    </source>
</evidence>
<evidence type="ECO:0000313" key="14">
    <source>
        <dbReference type="Proteomes" id="UP001300502"/>
    </source>
</evidence>
<feature type="transmembrane region" description="Helical" evidence="11">
    <location>
        <begin position="226"/>
        <end position="243"/>
    </location>
</feature>